<evidence type="ECO:0000313" key="2">
    <source>
        <dbReference type="WBParaSite" id="ES5_v2.g550.t1"/>
    </source>
</evidence>
<proteinExistence type="predicted"/>
<evidence type="ECO:0000313" key="1">
    <source>
        <dbReference type="Proteomes" id="UP000887579"/>
    </source>
</evidence>
<reference evidence="2" key="1">
    <citation type="submission" date="2022-11" db="UniProtKB">
        <authorList>
            <consortium name="WormBaseParasite"/>
        </authorList>
    </citation>
    <scope>IDENTIFICATION</scope>
</reference>
<name>A0AC34GNG0_9BILA</name>
<dbReference type="WBParaSite" id="ES5_v2.g550.t1">
    <property type="protein sequence ID" value="ES5_v2.g550.t1"/>
    <property type="gene ID" value="ES5_v2.g550"/>
</dbReference>
<protein>
    <submittedName>
        <fullName evidence="2">Multifunctional fusion protein Fucosyltransferase Tyrosine-protein kinase</fullName>
    </submittedName>
</protein>
<dbReference type="Proteomes" id="UP000887579">
    <property type="component" value="Unplaced"/>
</dbReference>
<organism evidence="1 2">
    <name type="scientific">Panagrolaimus sp. ES5</name>
    <dbReference type="NCBI Taxonomy" id="591445"/>
    <lineage>
        <taxon>Eukaryota</taxon>
        <taxon>Metazoa</taxon>
        <taxon>Ecdysozoa</taxon>
        <taxon>Nematoda</taxon>
        <taxon>Chromadorea</taxon>
        <taxon>Rhabditida</taxon>
        <taxon>Tylenchina</taxon>
        <taxon>Panagrolaimomorpha</taxon>
        <taxon>Panagrolaimoidea</taxon>
        <taxon>Panagrolaimidae</taxon>
        <taxon>Panagrolaimus</taxon>
    </lineage>
</organism>
<sequence length="811" mass="92833">MRKVRRIRASFAFSVIALLIIIGGTFYIFSTKSDESQAENELKLILQYTPIFTKWHNNKLDGCPLKDKCTVVFDKSLLPKADAVVFHVGDLYTVKNYPIRAFQGQKHVMYSMESPLNEERYLKKVPANFFDWSMTHLSVSHVHSPYGGYWANPRVAKENAFPTVNLPSDAATIMSNKSVPGAFWLVSNCDTISKRDKAVANLGKYFKIDIAGDCATDAKMKTLCPKGELCYSEIVKYYFIIILENTVCNDYITEKYWNKFELPLIPIVMKKRIYEMRIPPKSYIAMDEFKNPKEMGEYLTMLTKNQTAYMEYFKWRKDGWAVVPWNIKGYEIGYCDLCSQLLQKGREVVTPIPDISKWYIENGGCETDEFANSWKKKPKASREVFKKMMCTSEPRMKKTPQSQAEKTERNTATAMASTNKSNISVANSAQMDEEISKTLTHNEWYHGMMPRDSIEDLLKKDGDFLVRKTDVANKARYAISVYYNKRIRHILLVYDGMWSIRSAKKKTIIELIDHLVKTKYPVQTDSTILIAAVPRPEFYILHEHIDLGKKLGGGAFGDVHLGVWKKSHNESVEVAIKKLKGMMHKKERCEFVKEARIMRKFNHPNLVQLIGVAPNETPLMIVLELCPGGSLQSHLKKHADLKKEKLIAYCVDACRGMCYLSQRKVIHRDIAARNCLMGKNDECKISDFGLSVANADVLKLDKLKAMPIRWLSPETLRKGEFSTKTDVWSFGVMIWEIFTRCKSDPFPNETNAQARVKITSGHDPLEAPEGTPTDIQNVMKACFIQDSSQRPDFEILLKMLSPNELPPPKDD</sequence>
<accession>A0AC34GNG0</accession>